<feature type="transmembrane region" description="Helical" evidence="1">
    <location>
        <begin position="56"/>
        <end position="74"/>
    </location>
</feature>
<dbReference type="InterPro" id="IPR029062">
    <property type="entry name" value="Class_I_gatase-like"/>
</dbReference>
<feature type="transmembrane region" description="Helical" evidence="1">
    <location>
        <begin position="6"/>
        <end position="24"/>
    </location>
</feature>
<evidence type="ECO:0000259" key="2">
    <source>
        <dbReference type="Pfam" id="PF07584"/>
    </source>
</evidence>
<dbReference type="InterPro" id="IPR036465">
    <property type="entry name" value="vWFA_dom_sf"/>
</dbReference>
<keyword evidence="1" id="KW-1133">Transmembrane helix</keyword>
<dbReference type="PANTHER" id="PTHR37464:SF1">
    <property type="entry name" value="BLL2463 PROTEIN"/>
    <property type="match status" value="1"/>
</dbReference>
<dbReference type="NCBIfam" id="TIGR02226">
    <property type="entry name" value="two_anch"/>
    <property type="match status" value="1"/>
</dbReference>
<dbReference type="InterPro" id="IPR024163">
    <property type="entry name" value="Aerotolerance_reg_N"/>
</dbReference>
<keyword evidence="1" id="KW-0812">Transmembrane</keyword>
<evidence type="ECO:0000313" key="5">
    <source>
        <dbReference type="Proteomes" id="UP000315700"/>
    </source>
</evidence>
<name>A0A517SL69_9PLAN</name>
<dbReference type="SUPFAM" id="SSF52317">
    <property type="entry name" value="Class I glutamine amidotransferase-like"/>
    <property type="match status" value="1"/>
</dbReference>
<dbReference type="InterPro" id="IPR002035">
    <property type="entry name" value="VWF_A"/>
</dbReference>
<sequence>MSFLAPALLWAVVLASAPIIIHLLNRRRFIRVDWAPMKYLKLTLKANRRRLRIEQWILLAVRTLAVAALIFAIARPVSSTTDLAGFLKVQGRASRVLVIDDSLSMGNESQGVTAFARARQAAEQIVRALGTQDSLTVCTTSRMNAPLVRHARLETVDTLVSQIKALEPSDVISAWPKSLAAADEHLTGGPFPIREVLLVTDLWETGWSPDGAALCDRWADEKVTLRIVDVGRESEGNRRIVSLSQTDPVALIDTEVKFTAQVRNDSRDEMQAEQALLTVDEATQSVTLPDIPPGETVDVPLMLTFDEAGQHRIALQLPNDTLAADNTFRITADVRRQVEVSLVDGDPGLKPFESETDFLQLALTAGNSQWKASPVISSEWLSQPIAAPDVLVLANVDRVTPERAKELEQLVDAGMGLMVFPGDTLDAAAWNDVLYRDGQGLLPARLEQIREAESTGLVVEPIADSPMAALLRISPEALSRVRPKRILETSLPGDLSPQVRVLARWNDAKQTPALLEKRFGLGRVFLWTVTADREWSDWPTEASFVLATRLSAQAIAARITRWENLIVGQPLRFPLDADLLPQTASLTRLGSDEVLEPRIKRDSQPPELVFDDLRLAGFYRAGWDEPGGSPQQRMFAATSDFRDSEPRRLNDETLRPMLGRLTPKMLRFSGETMSLAAEGTELWRMLAAVMIGLLLFESLFAAWVGRAR</sequence>
<dbReference type="Pfam" id="PF07584">
    <property type="entry name" value="BatA"/>
    <property type="match status" value="1"/>
</dbReference>
<keyword evidence="1" id="KW-0472">Membrane</keyword>
<keyword evidence="5" id="KW-1185">Reference proteome</keyword>
<evidence type="ECO:0000256" key="1">
    <source>
        <dbReference type="SAM" id="Phobius"/>
    </source>
</evidence>
<dbReference type="Pfam" id="PF13519">
    <property type="entry name" value="VWA_2"/>
    <property type="match status" value="1"/>
</dbReference>
<dbReference type="Gene3D" id="3.40.50.410">
    <property type="entry name" value="von Willebrand factor, type A domain"/>
    <property type="match status" value="1"/>
</dbReference>
<dbReference type="EMBL" id="CP036271">
    <property type="protein sequence ID" value="QDT56875.1"/>
    <property type="molecule type" value="Genomic_DNA"/>
</dbReference>
<evidence type="ECO:0008006" key="6">
    <source>
        <dbReference type="Google" id="ProtNLM"/>
    </source>
</evidence>
<feature type="domain" description="VWFA" evidence="3">
    <location>
        <begin position="96"/>
        <end position="201"/>
    </location>
</feature>
<dbReference type="AlphaFoldDB" id="A0A517SL69"/>
<accession>A0A517SL69</accession>
<proteinExistence type="predicted"/>
<feature type="domain" description="Aerotolerance regulator N-terminal" evidence="2">
    <location>
        <begin position="1"/>
        <end position="76"/>
    </location>
</feature>
<gene>
    <name evidence="4" type="ORF">Pan44_49360</name>
</gene>
<dbReference type="InterPro" id="IPR011933">
    <property type="entry name" value="Double_TM_dom"/>
</dbReference>
<dbReference type="SUPFAM" id="SSF53300">
    <property type="entry name" value="vWA-like"/>
    <property type="match status" value="1"/>
</dbReference>
<evidence type="ECO:0000313" key="4">
    <source>
        <dbReference type="EMBL" id="QDT56875.1"/>
    </source>
</evidence>
<dbReference type="PANTHER" id="PTHR37464">
    <property type="entry name" value="BLL2463 PROTEIN"/>
    <property type="match status" value="1"/>
</dbReference>
<dbReference type="OrthoDB" id="7052926at2"/>
<dbReference type="KEGG" id="ccos:Pan44_49360"/>
<organism evidence="4 5">
    <name type="scientific">Caulifigura coniformis</name>
    <dbReference type="NCBI Taxonomy" id="2527983"/>
    <lineage>
        <taxon>Bacteria</taxon>
        <taxon>Pseudomonadati</taxon>
        <taxon>Planctomycetota</taxon>
        <taxon>Planctomycetia</taxon>
        <taxon>Planctomycetales</taxon>
        <taxon>Planctomycetaceae</taxon>
        <taxon>Caulifigura</taxon>
    </lineage>
</organism>
<reference evidence="4 5" key="1">
    <citation type="submission" date="2019-02" db="EMBL/GenBank/DDBJ databases">
        <title>Deep-cultivation of Planctomycetes and their phenomic and genomic characterization uncovers novel biology.</title>
        <authorList>
            <person name="Wiegand S."/>
            <person name="Jogler M."/>
            <person name="Boedeker C."/>
            <person name="Pinto D."/>
            <person name="Vollmers J."/>
            <person name="Rivas-Marin E."/>
            <person name="Kohn T."/>
            <person name="Peeters S.H."/>
            <person name="Heuer A."/>
            <person name="Rast P."/>
            <person name="Oberbeckmann S."/>
            <person name="Bunk B."/>
            <person name="Jeske O."/>
            <person name="Meyerdierks A."/>
            <person name="Storesund J.E."/>
            <person name="Kallscheuer N."/>
            <person name="Luecker S."/>
            <person name="Lage O.M."/>
            <person name="Pohl T."/>
            <person name="Merkel B.J."/>
            <person name="Hornburger P."/>
            <person name="Mueller R.-W."/>
            <person name="Bruemmer F."/>
            <person name="Labrenz M."/>
            <person name="Spormann A.M."/>
            <person name="Op den Camp H."/>
            <person name="Overmann J."/>
            <person name="Amann R."/>
            <person name="Jetten M.S.M."/>
            <person name="Mascher T."/>
            <person name="Medema M.H."/>
            <person name="Devos D.P."/>
            <person name="Kaster A.-K."/>
            <person name="Ovreas L."/>
            <person name="Rohde M."/>
            <person name="Galperin M.Y."/>
            <person name="Jogler C."/>
        </authorList>
    </citation>
    <scope>NUCLEOTIDE SEQUENCE [LARGE SCALE GENOMIC DNA]</scope>
    <source>
        <strain evidence="4 5">Pan44</strain>
    </source>
</reference>
<dbReference type="InParanoid" id="A0A517SL69"/>
<dbReference type="Proteomes" id="UP000315700">
    <property type="component" value="Chromosome"/>
</dbReference>
<dbReference type="Gene3D" id="3.40.50.880">
    <property type="match status" value="1"/>
</dbReference>
<evidence type="ECO:0000259" key="3">
    <source>
        <dbReference type="Pfam" id="PF13519"/>
    </source>
</evidence>
<dbReference type="RefSeq" id="WP_145034288.1">
    <property type="nucleotide sequence ID" value="NZ_CP036271.1"/>
</dbReference>
<feature type="transmembrane region" description="Helical" evidence="1">
    <location>
        <begin position="682"/>
        <end position="704"/>
    </location>
</feature>
<protein>
    <recommendedName>
        <fullName evidence="6">Aerotolerance regulator N-terminal domain-containing protein</fullName>
    </recommendedName>
</protein>